<evidence type="ECO:0000313" key="3">
    <source>
        <dbReference type="Proteomes" id="UP000235023"/>
    </source>
</evidence>
<evidence type="ECO:0000313" key="2">
    <source>
        <dbReference type="EMBL" id="PLN78584.1"/>
    </source>
</evidence>
<dbReference type="AlphaFoldDB" id="A0A2J5HN74"/>
<sequence length="101" mass="11984">MVWKGDLRRLGQVRDKDGESSTVEGCSMETWRLEREMFIPIWWWPSTWRTRWMIITDWLKKDGRLDMGPLLGFPFSLVLRFIGFYIFFGVIHLIGLASKDG</sequence>
<keyword evidence="1" id="KW-1133">Transmembrane helix</keyword>
<name>A0A2J5HN74_9EURO</name>
<feature type="transmembrane region" description="Helical" evidence="1">
    <location>
        <begin position="70"/>
        <end position="94"/>
    </location>
</feature>
<reference evidence="3" key="1">
    <citation type="submission" date="2017-12" db="EMBL/GenBank/DDBJ databases">
        <authorList>
            <consortium name="DOE Joint Genome Institute"/>
            <person name="Mondo S.J."/>
            <person name="Kjaerbolling I."/>
            <person name="Vesth T.C."/>
            <person name="Frisvad J.C."/>
            <person name="Nybo J.L."/>
            <person name="Theobald S."/>
            <person name="Kuo A."/>
            <person name="Bowyer P."/>
            <person name="Matsuda Y."/>
            <person name="Lyhne E.K."/>
            <person name="Kogle M.E."/>
            <person name="Clum A."/>
            <person name="Lipzen A."/>
            <person name="Salamov A."/>
            <person name="Ngan C.Y."/>
            <person name="Daum C."/>
            <person name="Chiniquy J."/>
            <person name="Barry K."/>
            <person name="LaButti K."/>
            <person name="Haridas S."/>
            <person name="Simmons B.A."/>
            <person name="Magnuson J.K."/>
            <person name="Mortensen U.H."/>
            <person name="Larsen T.O."/>
            <person name="Grigoriev I.V."/>
            <person name="Baker S.E."/>
            <person name="Andersen M.R."/>
            <person name="Nordberg H.P."/>
            <person name="Cantor M.N."/>
            <person name="Hua S.X."/>
        </authorList>
    </citation>
    <scope>NUCLEOTIDE SEQUENCE [LARGE SCALE GENOMIC DNA]</scope>
    <source>
        <strain evidence="3">IBT 19404</strain>
    </source>
</reference>
<proteinExistence type="predicted"/>
<keyword evidence="1" id="KW-0472">Membrane</keyword>
<keyword evidence="1" id="KW-0812">Transmembrane</keyword>
<organism evidence="2 3">
    <name type="scientific">Aspergillus taichungensis</name>
    <dbReference type="NCBI Taxonomy" id="482145"/>
    <lineage>
        <taxon>Eukaryota</taxon>
        <taxon>Fungi</taxon>
        <taxon>Dikarya</taxon>
        <taxon>Ascomycota</taxon>
        <taxon>Pezizomycotina</taxon>
        <taxon>Eurotiomycetes</taxon>
        <taxon>Eurotiomycetidae</taxon>
        <taxon>Eurotiales</taxon>
        <taxon>Aspergillaceae</taxon>
        <taxon>Aspergillus</taxon>
        <taxon>Aspergillus subgen. Circumdati</taxon>
    </lineage>
</organism>
<dbReference type="Proteomes" id="UP000235023">
    <property type="component" value="Unassembled WGS sequence"/>
</dbReference>
<evidence type="ECO:0000256" key="1">
    <source>
        <dbReference type="SAM" id="Phobius"/>
    </source>
</evidence>
<protein>
    <submittedName>
        <fullName evidence="2">Uncharacterized protein</fullName>
    </submittedName>
</protein>
<dbReference type="EMBL" id="KZ559574">
    <property type="protein sequence ID" value="PLN78584.1"/>
    <property type="molecule type" value="Genomic_DNA"/>
</dbReference>
<keyword evidence="3" id="KW-1185">Reference proteome</keyword>
<accession>A0A2J5HN74</accession>
<gene>
    <name evidence="2" type="ORF">BDW42DRAFT_174641</name>
</gene>